<name>J3L4F1_ORYBR</name>
<evidence type="ECO:0000313" key="3">
    <source>
        <dbReference type="Proteomes" id="UP000006038"/>
    </source>
</evidence>
<dbReference type="Gramene" id="OB01G41070.1">
    <property type="protein sequence ID" value="OB01G41070.1"/>
    <property type="gene ID" value="OB01G41070"/>
</dbReference>
<feature type="compositionally biased region" description="Basic and acidic residues" evidence="1">
    <location>
        <begin position="291"/>
        <end position="304"/>
    </location>
</feature>
<reference evidence="2" key="2">
    <citation type="submission" date="2013-04" db="UniProtKB">
        <authorList>
            <consortium name="EnsemblPlants"/>
        </authorList>
    </citation>
    <scope>IDENTIFICATION</scope>
</reference>
<protein>
    <submittedName>
        <fullName evidence="2">Uncharacterized protein</fullName>
    </submittedName>
</protein>
<feature type="compositionally biased region" description="Basic and acidic residues" evidence="1">
    <location>
        <begin position="196"/>
        <end position="215"/>
    </location>
</feature>
<dbReference type="Proteomes" id="UP000006038">
    <property type="component" value="Chromosome 1"/>
</dbReference>
<accession>J3L4F1</accession>
<dbReference type="AlphaFoldDB" id="J3L4F1"/>
<reference evidence="2" key="1">
    <citation type="journal article" date="2013" name="Nat. Commun.">
        <title>Whole-genome sequencing of Oryza brachyantha reveals mechanisms underlying Oryza genome evolution.</title>
        <authorList>
            <person name="Chen J."/>
            <person name="Huang Q."/>
            <person name="Gao D."/>
            <person name="Wang J."/>
            <person name="Lang Y."/>
            <person name="Liu T."/>
            <person name="Li B."/>
            <person name="Bai Z."/>
            <person name="Luis Goicoechea J."/>
            <person name="Liang C."/>
            <person name="Chen C."/>
            <person name="Zhang W."/>
            <person name="Sun S."/>
            <person name="Liao Y."/>
            <person name="Zhang X."/>
            <person name="Yang L."/>
            <person name="Song C."/>
            <person name="Wang M."/>
            <person name="Shi J."/>
            <person name="Liu G."/>
            <person name="Liu J."/>
            <person name="Zhou H."/>
            <person name="Zhou W."/>
            <person name="Yu Q."/>
            <person name="An N."/>
            <person name="Chen Y."/>
            <person name="Cai Q."/>
            <person name="Wang B."/>
            <person name="Liu B."/>
            <person name="Min J."/>
            <person name="Huang Y."/>
            <person name="Wu H."/>
            <person name="Li Z."/>
            <person name="Zhang Y."/>
            <person name="Yin Y."/>
            <person name="Song W."/>
            <person name="Jiang J."/>
            <person name="Jackson S.A."/>
            <person name="Wing R.A."/>
            <person name="Wang J."/>
            <person name="Chen M."/>
        </authorList>
    </citation>
    <scope>NUCLEOTIDE SEQUENCE [LARGE SCALE GENOMIC DNA]</scope>
    <source>
        <strain evidence="2">cv. IRGC 101232</strain>
    </source>
</reference>
<feature type="compositionally biased region" description="Polar residues" evidence="1">
    <location>
        <begin position="217"/>
        <end position="229"/>
    </location>
</feature>
<organism evidence="2">
    <name type="scientific">Oryza brachyantha</name>
    <name type="common">malo sina</name>
    <dbReference type="NCBI Taxonomy" id="4533"/>
    <lineage>
        <taxon>Eukaryota</taxon>
        <taxon>Viridiplantae</taxon>
        <taxon>Streptophyta</taxon>
        <taxon>Embryophyta</taxon>
        <taxon>Tracheophyta</taxon>
        <taxon>Spermatophyta</taxon>
        <taxon>Magnoliopsida</taxon>
        <taxon>Liliopsida</taxon>
        <taxon>Poales</taxon>
        <taxon>Poaceae</taxon>
        <taxon>BOP clade</taxon>
        <taxon>Oryzoideae</taxon>
        <taxon>Oryzeae</taxon>
        <taxon>Oryzinae</taxon>
        <taxon>Oryza</taxon>
    </lineage>
</organism>
<sequence length="324" mass="35200">MLALWCLRRKTMPMPAMERMAIPIREPCSMSIRRRLREPMHLEAQQREKAPNGRRESVVPPATAGHRGAAAHDPRVVVGEMVVVIRLRSSRRPLPGRPAGDLDAGHRPGSRIGGGLATAIERDKLLLLEDGLADGALMGVRVDMEPLVEARPAEEVAAEGDDGVLGQLQADVALEATRILAAAAAAAIDGRRRLPDAVRLHDPPEQVRSAERGREPTQATNPRSNRQNALPTINQLPRLPGILFYAGRNQSHQTTHIARNNTLATESHSLQLQAVQTGGRFVRGTLVHKIRSEETATHRGERRGSGPIHRSGGGDRARSLSKGP</sequence>
<evidence type="ECO:0000313" key="2">
    <source>
        <dbReference type="EnsemblPlants" id="OB01G41070.1"/>
    </source>
</evidence>
<feature type="compositionally biased region" description="Basic and acidic residues" evidence="1">
    <location>
        <begin position="43"/>
        <end position="57"/>
    </location>
</feature>
<dbReference type="EnsemblPlants" id="OB01G41070.1">
    <property type="protein sequence ID" value="OB01G41070.1"/>
    <property type="gene ID" value="OB01G41070"/>
</dbReference>
<keyword evidence="3" id="KW-1185">Reference proteome</keyword>
<proteinExistence type="predicted"/>
<feature type="region of interest" description="Disordered" evidence="1">
    <location>
        <begin position="291"/>
        <end position="324"/>
    </location>
</feature>
<feature type="region of interest" description="Disordered" evidence="1">
    <location>
        <begin position="43"/>
        <end position="70"/>
    </location>
</feature>
<dbReference type="HOGENOM" id="CLU_859397_0_0_1"/>
<feature type="region of interest" description="Disordered" evidence="1">
    <location>
        <begin position="196"/>
        <end position="229"/>
    </location>
</feature>
<evidence type="ECO:0000256" key="1">
    <source>
        <dbReference type="SAM" id="MobiDB-lite"/>
    </source>
</evidence>